<organism evidence="2 3">
    <name type="scientific">Diploscapter pachys</name>
    <dbReference type="NCBI Taxonomy" id="2018661"/>
    <lineage>
        <taxon>Eukaryota</taxon>
        <taxon>Metazoa</taxon>
        <taxon>Ecdysozoa</taxon>
        <taxon>Nematoda</taxon>
        <taxon>Chromadorea</taxon>
        <taxon>Rhabditida</taxon>
        <taxon>Rhabditina</taxon>
        <taxon>Rhabditomorpha</taxon>
        <taxon>Rhabditoidea</taxon>
        <taxon>Rhabditidae</taxon>
        <taxon>Diploscapter</taxon>
    </lineage>
</organism>
<dbReference type="Proteomes" id="UP000218231">
    <property type="component" value="Unassembled WGS sequence"/>
</dbReference>
<reference evidence="2 3" key="1">
    <citation type="journal article" date="2017" name="Curr. Biol.">
        <title>Genome architecture and evolution of a unichromosomal asexual nematode.</title>
        <authorList>
            <person name="Fradin H."/>
            <person name="Zegar C."/>
            <person name="Gutwein M."/>
            <person name="Lucas J."/>
            <person name="Kovtun M."/>
            <person name="Corcoran D."/>
            <person name="Baugh L.R."/>
            <person name="Kiontke K."/>
            <person name="Gunsalus K."/>
            <person name="Fitch D.H."/>
            <person name="Piano F."/>
        </authorList>
    </citation>
    <scope>NUCLEOTIDE SEQUENCE [LARGE SCALE GENOMIC DNA]</scope>
    <source>
        <strain evidence="2">PF1309</strain>
    </source>
</reference>
<gene>
    <name evidence="2" type="ORF">WR25_08099</name>
</gene>
<dbReference type="AlphaFoldDB" id="A0A2A2LMS6"/>
<evidence type="ECO:0000313" key="3">
    <source>
        <dbReference type="Proteomes" id="UP000218231"/>
    </source>
</evidence>
<name>A0A2A2LMS6_9BILA</name>
<feature type="region of interest" description="Disordered" evidence="1">
    <location>
        <begin position="60"/>
        <end position="88"/>
    </location>
</feature>
<dbReference type="EMBL" id="LIAE01006577">
    <property type="protein sequence ID" value="PAV87355.1"/>
    <property type="molecule type" value="Genomic_DNA"/>
</dbReference>
<proteinExistence type="predicted"/>
<protein>
    <submittedName>
        <fullName evidence="2">Uncharacterized protein</fullName>
    </submittedName>
</protein>
<keyword evidence="3" id="KW-1185">Reference proteome</keyword>
<accession>A0A2A2LMS6</accession>
<sequence>MAEIRHAFTRLEREAALPRSVRQEAVLKERRDNLLLRKERDCRGELRNYSCKNKIEQLKEQMEEIGQGRGQGQGSHKRKESGRGGEKQLEHVARLISNDRGELRCTMQIAERGNQETTQQRLITRL</sequence>
<evidence type="ECO:0000313" key="2">
    <source>
        <dbReference type="EMBL" id="PAV87355.1"/>
    </source>
</evidence>
<comment type="caution">
    <text evidence="2">The sequence shown here is derived from an EMBL/GenBank/DDBJ whole genome shotgun (WGS) entry which is preliminary data.</text>
</comment>
<evidence type="ECO:0000256" key="1">
    <source>
        <dbReference type="SAM" id="MobiDB-lite"/>
    </source>
</evidence>